<evidence type="ECO:0000313" key="3">
    <source>
        <dbReference type="EMBL" id="MBR8464166.1"/>
    </source>
</evidence>
<feature type="chain" id="PRO_5045992954" evidence="1">
    <location>
        <begin position="25"/>
        <end position="1019"/>
    </location>
</feature>
<dbReference type="Pfam" id="PF13332">
    <property type="entry name" value="Fil_haemagg_2"/>
    <property type="match status" value="1"/>
</dbReference>
<organism evidence="3 4">
    <name type="scientific">Campylobacter anatolicus</name>
    <dbReference type="NCBI Taxonomy" id="2829105"/>
    <lineage>
        <taxon>Bacteria</taxon>
        <taxon>Pseudomonadati</taxon>
        <taxon>Campylobacterota</taxon>
        <taxon>Epsilonproteobacteria</taxon>
        <taxon>Campylobacterales</taxon>
        <taxon>Campylobacteraceae</taxon>
        <taxon>Campylobacter</taxon>
    </lineage>
</organism>
<evidence type="ECO:0000256" key="1">
    <source>
        <dbReference type="SAM" id="SignalP"/>
    </source>
</evidence>
<dbReference type="NCBIfam" id="TIGR01901">
    <property type="entry name" value="adhes_NPXG"/>
    <property type="match status" value="1"/>
</dbReference>
<dbReference type="Proteomes" id="UP000682951">
    <property type="component" value="Unassembled WGS sequence"/>
</dbReference>
<keyword evidence="1" id="KW-0732">Signal</keyword>
<comment type="caution">
    <text evidence="3">The sequence shown here is derived from an EMBL/GenBank/DDBJ whole genome shotgun (WGS) entry which is preliminary data.</text>
</comment>
<dbReference type="Pfam" id="PF05860">
    <property type="entry name" value="TPS"/>
    <property type="match status" value="1"/>
</dbReference>
<dbReference type="InterPro" id="IPR011050">
    <property type="entry name" value="Pectin_lyase_fold/virulence"/>
</dbReference>
<dbReference type="SUPFAM" id="SSF51126">
    <property type="entry name" value="Pectin lyase-like"/>
    <property type="match status" value="1"/>
</dbReference>
<gene>
    <name evidence="3" type="ORF">KDD93_06255</name>
</gene>
<feature type="signal peptide" evidence="1">
    <location>
        <begin position="1"/>
        <end position="24"/>
    </location>
</feature>
<sequence>MLNFLKQLLSIFISISLLVSTSLANIIADPTAHKSHQSVILKAKNDALIVNIVTPNSKGISFNEYAKFNTPDKGTVLNNSVNGANTNIAGFVNANPFLNGGSANLIINQVNSNDPSLLKGNLEIAGKRADLLIANPSGININGLNIINASSSTFTTAKIHLNNDGDIKELNLNPISNNLNPLQGRIEIIEQGLNDKNGDYTNIIANAIKIASSIHSNELNLISTDSKVQSSDGKLFNNALPSTTTKNSAISIDSTALGGMYANKINIIATKDGVGVNNAGIIKANQIKINSNGDIINLNTIQAQTSADLNSNSVIINKDKATISSGFDMHISANQINNIATSIMASANNLNLNANEINNASSTILADNINIKAGKLNNYSLNKFEIDSENFSSTLDLGCCGERSFKLTTDISKIKDKIINRWQLEAKSYSDDELNAELFNKVILSDPIAYALNLHKTSYLHGTDSHPFVSLKLDESSNSIIATTTHVKDHEKTRTIHYSITKEYITPDSLANFIPAQIYAGNDIDFKVANITNDKSQIYANHDIRLNGGDLYNIGQDLERSVSSYLTYNWEEKVKWYKNGSLKTKWETKGGTSAHKNLSYKEDGYPAIFAANNNFYASLTNLNNGDIEDKANKTIDIPIFRPNDISHIKFNPLNTGFLYTNDGSSPAFALNKFDKLYANANALITNTLLSKTDKTPINQSSLIIANNQIHIDATGNIYNSGAMAANDINLKANSITNKDALLLANNTINLNADNNLSLTSTAASSDNIALSANDININQTSTDYSNKYQSGNYLGASSTLNAKENINITANNDININGAALNADKNINLQAKNNLNIKTSQAKQSFDISGKDTTFKGSITTNTISTLQANNINADAANIDLVGANLNADEAINLNADKNIKISSINNQTDLKSTVRSKGFLSKKTTTTDIIDEKVVSSSLNAKSINLNSNEDTSISGSNLIASNEINVNADSINLTPAKFTTHHKTKTTKSHLGNISKSFIDKTQTNTNLKQSSLNTNN</sequence>
<dbReference type="EMBL" id="JAGSSW010000006">
    <property type="protein sequence ID" value="MBR8464166.1"/>
    <property type="molecule type" value="Genomic_DNA"/>
</dbReference>
<proteinExistence type="predicted"/>
<dbReference type="InterPro" id="IPR025157">
    <property type="entry name" value="Hemagglutinin_rpt"/>
</dbReference>
<evidence type="ECO:0000259" key="2">
    <source>
        <dbReference type="SMART" id="SM00912"/>
    </source>
</evidence>
<name>A0ABS5HIS4_9BACT</name>
<keyword evidence="4" id="KW-1185">Reference proteome</keyword>
<evidence type="ECO:0000313" key="4">
    <source>
        <dbReference type="Proteomes" id="UP000682951"/>
    </source>
</evidence>
<dbReference type="RefSeq" id="WP_212142131.1">
    <property type="nucleotide sequence ID" value="NZ_JAGSSW010000006.1"/>
</dbReference>
<reference evidence="3 4" key="1">
    <citation type="submission" date="2021-04" db="EMBL/GenBank/DDBJ databases">
        <title>Molecular and phenotypic characterization and identification of bacterial isolates recovered from the Anatolian ground squirrels (Spermophilus xanthoprymnus) and which have the potential to form a new species in the Campylobacter genus.</title>
        <authorList>
            <person name="Aydin F."/>
            <person name="Abay S."/>
            <person name="Kayman T."/>
            <person name="Karakaya E."/>
            <person name="Mustak H.K."/>
            <person name="Mustak I.B."/>
            <person name="Bilgin N."/>
            <person name="Duzler A."/>
            <person name="Sahin O."/>
            <person name="Guran O."/>
            <person name="Saticioglu I.B."/>
        </authorList>
    </citation>
    <scope>NUCLEOTIDE SEQUENCE [LARGE SCALE GENOMIC DNA]</scope>
    <source>
        <strain evidence="4">faydin-G24</strain>
    </source>
</reference>
<dbReference type="SMART" id="SM00912">
    <property type="entry name" value="Haemagg_act"/>
    <property type="match status" value="1"/>
</dbReference>
<protein>
    <submittedName>
        <fullName evidence="3">Filamentous hemagglutinin N-terminal domain-containing protein</fullName>
    </submittedName>
</protein>
<dbReference type="InterPro" id="IPR012334">
    <property type="entry name" value="Pectin_lyas_fold"/>
</dbReference>
<dbReference type="Gene3D" id="2.160.20.10">
    <property type="entry name" value="Single-stranded right-handed beta-helix, Pectin lyase-like"/>
    <property type="match status" value="1"/>
</dbReference>
<feature type="non-terminal residue" evidence="3">
    <location>
        <position position="1019"/>
    </location>
</feature>
<dbReference type="InterPro" id="IPR008638">
    <property type="entry name" value="FhaB/CdiA-like_TPS"/>
</dbReference>
<feature type="domain" description="Filamentous haemagglutinin FhaB/tRNA nuclease CdiA-like TPS" evidence="2">
    <location>
        <begin position="44"/>
        <end position="164"/>
    </location>
</feature>
<accession>A0ABS5HIS4</accession>